<dbReference type="Proteomes" id="UP000029273">
    <property type="component" value="Unassembled WGS sequence"/>
</dbReference>
<organism evidence="1 2">
    <name type="scientific">Acidihalobacter prosperus</name>
    <dbReference type="NCBI Taxonomy" id="160660"/>
    <lineage>
        <taxon>Bacteria</taxon>
        <taxon>Pseudomonadati</taxon>
        <taxon>Pseudomonadota</taxon>
        <taxon>Gammaproteobacteria</taxon>
        <taxon>Chromatiales</taxon>
        <taxon>Ectothiorhodospiraceae</taxon>
        <taxon>Acidihalobacter</taxon>
    </lineage>
</organism>
<dbReference type="RefSeq" id="WP_038093420.1">
    <property type="nucleotide sequence ID" value="NZ_JQSG02000001.1"/>
</dbReference>
<sequence length="126" mass="13329">MHANSGEPAWRLCDAAPSDRIDGCAVVAVDEGASFALYDCGRHEPELIGRIIIPLDGCPPAALAVRLVDCDLVLVREPHAALGVQLAHCGVDTRRLGDARKTAAAATAWRAWRHRAQDAASTAQPA</sequence>
<dbReference type="EMBL" id="JQSG02000001">
    <property type="protein sequence ID" value="OBS10620.1"/>
    <property type="molecule type" value="Genomic_DNA"/>
</dbReference>
<dbReference type="OrthoDB" id="10002587at2"/>
<evidence type="ECO:0008006" key="3">
    <source>
        <dbReference type="Google" id="ProtNLM"/>
    </source>
</evidence>
<protein>
    <recommendedName>
        <fullName evidence="3">Dinitrogenase iron-molybdenum cofactor biosynthesis domain-containing protein</fullName>
    </recommendedName>
</protein>
<accession>A0A1A6C7U4</accession>
<reference evidence="1 2" key="1">
    <citation type="journal article" date="2014" name="Genome Announc.">
        <title>Draft Genome Sequence of the Iron-Oxidizing, Acidophilic, and Halotolerant 'Thiobacillus prosperus' Type Strain DSM 5130.</title>
        <authorList>
            <person name="Ossandon F.J."/>
            <person name="Cardenas J.P."/>
            <person name="Corbett M."/>
            <person name="Quatrini R."/>
            <person name="Holmes D.S."/>
            <person name="Watkin E."/>
        </authorList>
    </citation>
    <scope>NUCLEOTIDE SEQUENCE [LARGE SCALE GENOMIC DNA]</scope>
    <source>
        <strain evidence="1 2">DSM 5130</strain>
    </source>
</reference>
<proteinExistence type="predicted"/>
<gene>
    <name evidence="1" type="ORF">Thpro_020336</name>
</gene>
<dbReference type="AlphaFoldDB" id="A0A1A6C7U4"/>
<name>A0A1A6C7U4_9GAMM</name>
<evidence type="ECO:0000313" key="2">
    <source>
        <dbReference type="Proteomes" id="UP000029273"/>
    </source>
</evidence>
<evidence type="ECO:0000313" key="1">
    <source>
        <dbReference type="EMBL" id="OBS10620.1"/>
    </source>
</evidence>
<comment type="caution">
    <text evidence="1">The sequence shown here is derived from an EMBL/GenBank/DDBJ whole genome shotgun (WGS) entry which is preliminary data.</text>
</comment>
<keyword evidence="2" id="KW-1185">Reference proteome</keyword>